<evidence type="ECO:0000313" key="2">
    <source>
        <dbReference type="Proteomes" id="UP001515641"/>
    </source>
</evidence>
<gene>
    <name evidence="1" type="ORF">HA052_04450</name>
</gene>
<organism evidence="1 2">
    <name type="scientific">Chromobacterium fluminis</name>
    <dbReference type="NCBI Taxonomy" id="3044269"/>
    <lineage>
        <taxon>Bacteria</taxon>
        <taxon>Pseudomonadati</taxon>
        <taxon>Pseudomonadota</taxon>
        <taxon>Betaproteobacteria</taxon>
        <taxon>Neisseriales</taxon>
        <taxon>Chromobacteriaceae</taxon>
        <taxon>Chromobacterium</taxon>
    </lineage>
</organism>
<proteinExistence type="predicted"/>
<evidence type="ECO:0008006" key="3">
    <source>
        <dbReference type="Google" id="ProtNLM"/>
    </source>
</evidence>
<dbReference type="Proteomes" id="UP001515641">
    <property type="component" value="Unassembled WGS sequence"/>
</dbReference>
<reference evidence="1 2" key="1">
    <citation type="submission" date="2020-03" db="EMBL/GenBank/DDBJ databases">
        <title>Draft genome sequence of environmentally isolated cultures.</title>
        <authorList>
            <person name="Wilson H.S."/>
            <person name="De Leon M.E."/>
        </authorList>
    </citation>
    <scope>NUCLEOTIDE SEQUENCE [LARGE SCALE GENOMIC DNA]</scope>
    <source>
        <strain evidence="1 2">HSC-31F16</strain>
    </source>
</reference>
<sequence>MKKRIHRILSFASLSAVLLGCSNGPDIEALIVRVAAMKKGSAWEGYQTLQTATQVLNQQSTFTALNNALGFGPNEAVKLRLQEAQYRQLAIAASSLRPEAVIELYKHNHTQTLDPLRMKLASMVVAVAREKEGEKLGVEFLQVATDIALRGTFFPQDLKAGQELGIKRWSIGDKSAAFALAEISRLQGNQDNAFAWALRTGSAEFINDYQVRKSTSHQPSS</sequence>
<evidence type="ECO:0000313" key="1">
    <source>
        <dbReference type="EMBL" id="NHR04441.1"/>
    </source>
</evidence>
<protein>
    <recommendedName>
        <fullName evidence="3">Lipoprotein</fullName>
    </recommendedName>
</protein>
<dbReference type="EMBL" id="JAAOMA010000004">
    <property type="protein sequence ID" value="NHR04441.1"/>
    <property type="molecule type" value="Genomic_DNA"/>
</dbReference>
<dbReference type="PROSITE" id="PS51257">
    <property type="entry name" value="PROKAR_LIPOPROTEIN"/>
    <property type="match status" value="1"/>
</dbReference>
<comment type="caution">
    <text evidence="1">The sequence shown here is derived from an EMBL/GenBank/DDBJ whole genome shotgun (WGS) entry which is preliminary data.</text>
</comment>
<dbReference type="RefSeq" id="WP_166450958.1">
    <property type="nucleotide sequence ID" value="NZ_JAAOMA010000004.1"/>
</dbReference>
<name>A0ABX0L049_9NEIS</name>
<accession>A0ABX0L049</accession>
<keyword evidence="2" id="KW-1185">Reference proteome</keyword>